<protein>
    <submittedName>
        <fullName evidence="1">Uncharacterized protein</fullName>
    </submittedName>
</protein>
<dbReference type="EMBL" id="DSTK01000039">
    <property type="protein sequence ID" value="HFK98431.1"/>
    <property type="molecule type" value="Genomic_DNA"/>
</dbReference>
<accession>A0A831ZMW8</accession>
<evidence type="ECO:0000313" key="1">
    <source>
        <dbReference type="EMBL" id="HFK98431.1"/>
    </source>
</evidence>
<proteinExistence type="predicted"/>
<organism evidence="1">
    <name type="scientific">Desulfacinum infernum</name>
    <dbReference type="NCBI Taxonomy" id="35837"/>
    <lineage>
        <taxon>Bacteria</taxon>
        <taxon>Pseudomonadati</taxon>
        <taxon>Thermodesulfobacteriota</taxon>
        <taxon>Syntrophobacteria</taxon>
        <taxon>Syntrophobacterales</taxon>
        <taxon>Syntrophobacteraceae</taxon>
        <taxon>Desulfacinum</taxon>
    </lineage>
</organism>
<gene>
    <name evidence="1" type="ORF">ENS06_14050</name>
</gene>
<sequence length="292" mass="32661">MSRTDDPLIRPVVPDRLYYATGMLLDAEDFQDEQTYHRSRLARLAAFLHGSGTVAGLEVQWVPARVAPPEPDHPEELVVTPGLALDRLGRFIEVRRPLCLRLGLWFDQQAADAVGRDKLSNAYHEGTEDFPAGVWADVFIAAVSCLHGTRPAFATGDLDQLDGVAPSRIRDGSRLSLVLREEADPAVPRRPFPALEAITDPAERRQRIVDYKLREAWTEATQWENGGSRLRRLPEHTPDQDGTELFLARVVIPAHPGPPVVRDTSQDVEVFNDLRLFSFSTAELVWLTGSMR</sequence>
<dbReference type="AlphaFoldDB" id="A0A831ZMW8"/>
<reference evidence="1" key="1">
    <citation type="journal article" date="2020" name="mSystems">
        <title>Genome- and Community-Level Interaction Insights into Carbon Utilization and Element Cycling Functions of Hydrothermarchaeota in Hydrothermal Sediment.</title>
        <authorList>
            <person name="Zhou Z."/>
            <person name="Liu Y."/>
            <person name="Xu W."/>
            <person name="Pan J."/>
            <person name="Luo Z.H."/>
            <person name="Li M."/>
        </authorList>
    </citation>
    <scope>NUCLEOTIDE SEQUENCE [LARGE SCALE GENOMIC DNA]</scope>
    <source>
        <strain evidence="1">SpSt-456</strain>
    </source>
</reference>
<comment type="caution">
    <text evidence="1">The sequence shown here is derived from an EMBL/GenBank/DDBJ whole genome shotgun (WGS) entry which is preliminary data.</text>
</comment>
<name>A0A831ZMW8_9BACT</name>